<dbReference type="PANTHER" id="PTHR47843">
    <property type="entry name" value="BTB DOMAIN-CONTAINING PROTEIN-RELATED"/>
    <property type="match status" value="1"/>
</dbReference>
<dbReference type="Gene3D" id="3.30.710.10">
    <property type="entry name" value="Potassium Channel Kv1.1, Chain A"/>
    <property type="match status" value="1"/>
</dbReference>
<proteinExistence type="predicted"/>
<evidence type="ECO:0000259" key="2">
    <source>
        <dbReference type="PROSITE" id="PS50097"/>
    </source>
</evidence>
<dbReference type="RefSeq" id="XP_066696389.1">
    <property type="nucleotide sequence ID" value="XM_066846898.1"/>
</dbReference>
<gene>
    <name evidence="3" type="ORF">PG986_010676</name>
</gene>
<dbReference type="PROSITE" id="PS50097">
    <property type="entry name" value="BTB"/>
    <property type="match status" value="1"/>
</dbReference>
<dbReference type="InterPro" id="IPR000210">
    <property type="entry name" value="BTB/POZ_dom"/>
</dbReference>
<dbReference type="CDD" id="cd18186">
    <property type="entry name" value="BTB_POZ_ZBTB_KLHL-like"/>
    <property type="match status" value="1"/>
</dbReference>
<name>A0ABR1Q2Y7_9PEZI</name>
<feature type="region of interest" description="Disordered" evidence="1">
    <location>
        <begin position="288"/>
        <end position="309"/>
    </location>
</feature>
<dbReference type="InterPro" id="IPR011333">
    <property type="entry name" value="SKP1/BTB/POZ_sf"/>
</dbReference>
<dbReference type="GeneID" id="92079960"/>
<feature type="domain" description="BTB" evidence="2">
    <location>
        <begin position="45"/>
        <end position="112"/>
    </location>
</feature>
<dbReference type="PANTHER" id="PTHR47843:SF5">
    <property type="entry name" value="BTB_POZ DOMAIN PROTEIN"/>
    <property type="match status" value="1"/>
</dbReference>
<accession>A0ABR1Q2Y7</accession>
<keyword evidence="4" id="KW-1185">Reference proteome</keyword>
<dbReference type="SMART" id="SM00225">
    <property type="entry name" value="BTB"/>
    <property type="match status" value="1"/>
</dbReference>
<organism evidence="3 4">
    <name type="scientific">Apiospora aurea</name>
    <dbReference type="NCBI Taxonomy" id="335848"/>
    <lineage>
        <taxon>Eukaryota</taxon>
        <taxon>Fungi</taxon>
        <taxon>Dikarya</taxon>
        <taxon>Ascomycota</taxon>
        <taxon>Pezizomycotina</taxon>
        <taxon>Sordariomycetes</taxon>
        <taxon>Xylariomycetidae</taxon>
        <taxon>Amphisphaeriales</taxon>
        <taxon>Apiosporaceae</taxon>
        <taxon>Apiospora</taxon>
    </lineage>
</organism>
<comment type="caution">
    <text evidence="3">The sequence shown here is derived from an EMBL/GenBank/DDBJ whole genome shotgun (WGS) entry which is preliminary data.</text>
</comment>
<feature type="region of interest" description="Disordered" evidence="1">
    <location>
        <begin position="1"/>
        <end position="29"/>
    </location>
</feature>
<dbReference type="Proteomes" id="UP001391051">
    <property type="component" value="Unassembled WGS sequence"/>
</dbReference>
<dbReference type="SUPFAM" id="SSF54695">
    <property type="entry name" value="POZ domain"/>
    <property type="match status" value="1"/>
</dbReference>
<dbReference type="EMBL" id="JAQQWE010000007">
    <property type="protein sequence ID" value="KAK7946355.1"/>
    <property type="molecule type" value="Genomic_DNA"/>
</dbReference>
<reference evidence="3 4" key="1">
    <citation type="submission" date="2023-01" db="EMBL/GenBank/DDBJ databases">
        <title>Analysis of 21 Apiospora genomes using comparative genomics revels a genus with tremendous synthesis potential of carbohydrate active enzymes and secondary metabolites.</title>
        <authorList>
            <person name="Sorensen T."/>
        </authorList>
    </citation>
    <scope>NUCLEOTIDE SEQUENCE [LARGE SCALE GENOMIC DNA]</scope>
    <source>
        <strain evidence="3 4">CBS 24483</strain>
    </source>
</reference>
<evidence type="ECO:0000313" key="4">
    <source>
        <dbReference type="Proteomes" id="UP001391051"/>
    </source>
</evidence>
<protein>
    <recommendedName>
        <fullName evidence="2">BTB domain-containing protein</fullName>
    </recommendedName>
</protein>
<evidence type="ECO:0000256" key="1">
    <source>
        <dbReference type="SAM" id="MobiDB-lite"/>
    </source>
</evidence>
<sequence>MPLSHSSTSDSNGDDELVETTEPASIDETEKMLSPEKLLKCGDLADVKVSCGERSWDLHKAILCSRCPFFERALVGQFQEARTSHVILRENDPDEVDGVIEYIYTGKVSNHLLKEEDTKAYVKMFELGDFFDLPGLRQQALQLLDDDFLTGLVEDVCRHREWDTPCKCRRRDVFKCHPDKLDGLRHVVDFAYGGGGVAEVQLDTYEPVRRLLRQFVARTFMQVVRLPTFWALLREVPALGADLFLSMAEGDEELGAHLLADPPYSCRSCGQCLHSFKDTHAEADNLLEPSLEQRHDQEVSDNSESSNMA</sequence>
<evidence type="ECO:0000313" key="3">
    <source>
        <dbReference type="EMBL" id="KAK7946355.1"/>
    </source>
</evidence>
<dbReference type="Pfam" id="PF00651">
    <property type="entry name" value="BTB"/>
    <property type="match status" value="1"/>
</dbReference>
<feature type="compositionally biased region" description="Polar residues" evidence="1">
    <location>
        <begin position="1"/>
        <end position="11"/>
    </location>
</feature>
<feature type="compositionally biased region" description="Polar residues" evidence="1">
    <location>
        <begin position="300"/>
        <end position="309"/>
    </location>
</feature>